<keyword evidence="2" id="KW-1185">Reference proteome</keyword>
<dbReference type="RefSeq" id="WP_090740147.1">
    <property type="nucleotide sequence ID" value="NZ_FOBW01000001.1"/>
</dbReference>
<dbReference type="Pfam" id="PF13028">
    <property type="entry name" value="DUF3889"/>
    <property type="match status" value="1"/>
</dbReference>
<dbReference type="EMBL" id="FOBW01000001">
    <property type="protein sequence ID" value="SEM12745.1"/>
    <property type="molecule type" value="Genomic_DNA"/>
</dbReference>
<evidence type="ECO:0008006" key="3">
    <source>
        <dbReference type="Google" id="ProtNLM"/>
    </source>
</evidence>
<name>A0A1H7VVA9_9BACI</name>
<evidence type="ECO:0000313" key="1">
    <source>
        <dbReference type="EMBL" id="SEM12745.1"/>
    </source>
</evidence>
<dbReference type="Proteomes" id="UP000198553">
    <property type="component" value="Unassembled WGS sequence"/>
</dbReference>
<sequence>MKLLRTVPFLLLIGIFYWTIGVQAQIPPYAKWGQVAMKETKERYPNADIIDYHHIGRDTGTSTSTEKFKLWLKEDTREFGLLITITFDKQTEEIIDITSGETTRQQYNRV</sequence>
<reference evidence="2" key="1">
    <citation type="submission" date="2016-10" db="EMBL/GenBank/DDBJ databases">
        <authorList>
            <person name="Varghese N."/>
            <person name="Submissions S."/>
        </authorList>
    </citation>
    <scope>NUCLEOTIDE SEQUENCE [LARGE SCALE GENOMIC DNA]</scope>
    <source>
        <strain evidence="2">B48,IBRC-M 10115,DSM 25386,CECT 8001</strain>
    </source>
</reference>
<organism evidence="1 2">
    <name type="scientific">Mesobacillus persicus</name>
    <dbReference type="NCBI Taxonomy" id="930146"/>
    <lineage>
        <taxon>Bacteria</taxon>
        <taxon>Bacillati</taxon>
        <taxon>Bacillota</taxon>
        <taxon>Bacilli</taxon>
        <taxon>Bacillales</taxon>
        <taxon>Bacillaceae</taxon>
        <taxon>Mesobacillus</taxon>
    </lineage>
</organism>
<protein>
    <recommendedName>
        <fullName evidence="3">DUF3889 domain-containing protein</fullName>
    </recommendedName>
</protein>
<dbReference type="InterPro" id="IPR024987">
    <property type="entry name" value="DUF3889"/>
</dbReference>
<dbReference type="AlphaFoldDB" id="A0A1H7VVA9"/>
<gene>
    <name evidence="1" type="ORF">SAMN05192533_101119</name>
</gene>
<dbReference type="Gene3D" id="3.10.450.390">
    <property type="entry name" value="Protein of unknown function DUF3889"/>
    <property type="match status" value="1"/>
</dbReference>
<dbReference type="STRING" id="930146.SAMN05192533_101119"/>
<dbReference type="OrthoDB" id="2377048at2"/>
<evidence type="ECO:0000313" key="2">
    <source>
        <dbReference type="Proteomes" id="UP000198553"/>
    </source>
</evidence>
<proteinExistence type="predicted"/>
<accession>A0A1H7VVA9</accession>